<keyword evidence="2" id="KW-1185">Reference proteome</keyword>
<protein>
    <submittedName>
        <fullName evidence="1">Uncharacterized protein</fullName>
    </submittedName>
</protein>
<evidence type="ECO:0000313" key="1">
    <source>
        <dbReference type="EMBL" id="KDQ59664.1"/>
    </source>
</evidence>
<reference evidence="2" key="1">
    <citation type="journal article" date="2014" name="Proc. Natl. Acad. Sci. U.S.A.">
        <title>Extensive sampling of basidiomycete genomes demonstrates inadequacy of the white-rot/brown-rot paradigm for wood decay fungi.</title>
        <authorList>
            <person name="Riley R."/>
            <person name="Salamov A.A."/>
            <person name="Brown D.W."/>
            <person name="Nagy L.G."/>
            <person name="Floudas D."/>
            <person name="Held B.W."/>
            <person name="Levasseur A."/>
            <person name="Lombard V."/>
            <person name="Morin E."/>
            <person name="Otillar R."/>
            <person name="Lindquist E.A."/>
            <person name="Sun H."/>
            <person name="LaButti K.M."/>
            <person name="Schmutz J."/>
            <person name="Jabbour D."/>
            <person name="Luo H."/>
            <person name="Baker S.E."/>
            <person name="Pisabarro A.G."/>
            <person name="Walton J.D."/>
            <person name="Blanchette R.A."/>
            <person name="Henrissat B."/>
            <person name="Martin F."/>
            <person name="Cullen D."/>
            <person name="Hibbett D.S."/>
            <person name="Grigoriev I.V."/>
        </authorList>
    </citation>
    <scope>NUCLEOTIDE SEQUENCE [LARGE SCALE GENOMIC DNA]</scope>
    <source>
        <strain evidence="2">MUCL 33604</strain>
    </source>
</reference>
<evidence type="ECO:0000313" key="2">
    <source>
        <dbReference type="Proteomes" id="UP000027265"/>
    </source>
</evidence>
<organism evidence="1 2">
    <name type="scientific">Jaapia argillacea MUCL 33604</name>
    <dbReference type="NCBI Taxonomy" id="933084"/>
    <lineage>
        <taxon>Eukaryota</taxon>
        <taxon>Fungi</taxon>
        <taxon>Dikarya</taxon>
        <taxon>Basidiomycota</taxon>
        <taxon>Agaricomycotina</taxon>
        <taxon>Agaricomycetes</taxon>
        <taxon>Agaricomycetidae</taxon>
        <taxon>Jaapiales</taxon>
        <taxon>Jaapiaceae</taxon>
        <taxon>Jaapia</taxon>
    </lineage>
</organism>
<dbReference type="HOGENOM" id="CLU_2574200_0_0_1"/>
<accession>A0A067PY78</accession>
<dbReference type="Proteomes" id="UP000027265">
    <property type="component" value="Unassembled WGS sequence"/>
</dbReference>
<sequence length="81" mass="8885">MSWLVLGFHVVDVDLARHLSEVIRSGQRLLIFPPGRCIALAYPKDSTLHQVGLATKDCYSPDSDLDNVDLGRSIAPGKLLL</sequence>
<proteinExistence type="predicted"/>
<gene>
    <name evidence="1" type="ORF">JAAARDRAFT_33234</name>
</gene>
<dbReference type="EMBL" id="KL197715">
    <property type="protein sequence ID" value="KDQ59664.1"/>
    <property type="molecule type" value="Genomic_DNA"/>
</dbReference>
<dbReference type="InParanoid" id="A0A067PY78"/>
<name>A0A067PY78_9AGAM</name>
<dbReference type="AlphaFoldDB" id="A0A067PY78"/>